<proteinExistence type="predicted"/>
<reference evidence="2" key="1">
    <citation type="submission" date="2020-08" db="EMBL/GenBank/DDBJ databases">
        <title>Multicomponent nature underlies the extraordinary mechanical properties of spider dragline silk.</title>
        <authorList>
            <person name="Kono N."/>
            <person name="Nakamura H."/>
            <person name="Mori M."/>
            <person name="Yoshida Y."/>
            <person name="Ohtoshi R."/>
            <person name="Malay A.D."/>
            <person name="Moran D.A.P."/>
            <person name="Tomita M."/>
            <person name="Numata K."/>
            <person name="Arakawa K."/>
        </authorList>
    </citation>
    <scope>NUCLEOTIDE SEQUENCE</scope>
</reference>
<protein>
    <submittedName>
        <fullName evidence="2">Uncharacterized protein</fullName>
    </submittedName>
</protein>
<dbReference type="EMBL" id="BMAV01001936">
    <property type="protein sequence ID" value="GFY40504.1"/>
    <property type="molecule type" value="Genomic_DNA"/>
</dbReference>
<dbReference type="Proteomes" id="UP000886998">
    <property type="component" value="Unassembled WGS sequence"/>
</dbReference>
<organism evidence="2 3">
    <name type="scientific">Trichonephila inaurata madagascariensis</name>
    <dbReference type="NCBI Taxonomy" id="2747483"/>
    <lineage>
        <taxon>Eukaryota</taxon>
        <taxon>Metazoa</taxon>
        <taxon>Ecdysozoa</taxon>
        <taxon>Arthropoda</taxon>
        <taxon>Chelicerata</taxon>
        <taxon>Arachnida</taxon>
        <taxon>Araneae</taxon>
        <taxon>Araneomorphae</taxon>
        <taxon>Entelegynae</taxon>
        <taxon>Araneoidea</taxon>
        <taxon>Nephilidae</taxon>
        <taxon>Trichonephila</taxon>
        <taxon>Trichonephila inaurata</taxon>
    </lineage>
</organism>
<feature type="compositionally biased region" description="Polar residues" evidence="1">
    <location>
        <begin position="30"/>
        <end position="40"/>
    </location>
</feature>
<gene>
    <name evidence="2" type="ORF">TNIN_320401</name>
</gene>
<keyword evidence="3" id="KW-1185">Reference proteome</keyword>
<accession>A0A8X7BSI3</accession>
<feature type="region of interest" description="Disordered" evidence="1">
    <location>
        <begin position="14"/>
        <end position="45"/>
    </location>
</feature>
<evidence type="ECO:0000313" key="2">
    <source>
        <dbReference type="EMBL" id="GFY40504.1"/>
    </source>
</evidence>
<sequence>MIFKWCPGTEKEAVGKSSWQTKGDDEKTFGSGSLTVKQDQGGSPKSKSLKYLKGKGSFELSYKSNFIWEIDIYPLYNNRKET</sequence>
<evidence type="ECO:0000256" key="1">
    <source>
        <dbReference type="SAM" id="MobiDB-lite"/>
    </source>
</evidence>
<evidence type="ECO:0000313" key="3">
    <source>
        <dbReference type="Proteomes" id="UP000886998"/>
    </source>
</evidence>
<name>A0A8X7BSI3_9ARAC</name>
<dbReference type="AlphaFoldDB" id="A0A8X7BSI3"/>
<comment type="caution">
    <text evidence="2">The sequence shown here is derived from an EMBL/GenBank/DDBJ whole genome shotgun (WGS) entry which is preliminary data.</text>
</comment>